<dbReference type="Pfam" id="PF00881">
    <property type="entry name" value="Nitroreductase"/>
    <property type="match status" value="1"/>
</dbReference>
<keyword evidence="2" id="KW-0560">Oxidoreductase</keyword>
<dbReference type="InterPro" id="IPR029479">
    <property type="entry name" value="Nitroreductase"/>
</dbReference>
<organism evidence="2 3">
    <name type="scientific">Paraburkholderia elongata</name>
    <dbReference type="NCBI Taxonomy" id="2675747"/>
    <lineage>
        <taxon>Bacteria</taxon>
        <taxon>Pseudomonadati</taxon>
        <taxon>Pseudomonadota</taxon>
        <taxon>Betaproteobacteria</taxon>
        <taxon>Burkholderiales</taxon>
        <taxon>Burkholderiaceae</taxon>
        <taxon>Paraburkholderia</taxon>
    </lineage>
</organism>
<dbReference type="EMBL" id="WOEZ01000117">
    <property type="protein sequence ID" value="NPT57159.1"/>
    <property type="molecule type" value="Genomic_DNA"/>
</dbReference>
<dbReference type="AlphaFoldDB" id="A0A972NR89"/>
<sequence length="204" mass="22501">MENLHRQASSGRLDDLALDQLFRTARTRKSWAPIPVPDALLKELYELLKFGPTSVNGSPVRLIFVKSEDAKARLASFLLGTNLESVMKAPVCAIIGYDLDFPRHLGRLFPHAPDIAAHFQDPDVARDHAFRNGSLQGAYLMLAARALGLDVGPMSGFDAGGVTRTFFDGTRIEANFLCNLGYGTDELLFPRQPRLEFTEAAKII</sequence>
<evidence type="ECO:0000313" key="2">
    <source>
        <dbReference type="EMBL" id="NPT57159.1"/>
    </source>
</evidence>
<dbReference type="SUPFAM" id="SSF55469">
    <property type="entry name" value="FMN-dependent nitroreductase-like"/>
    <property type="match status" value="1"/>
</dbReference>
<comment type="caution">
    <text evidence="2">The sequence shown here is derived from an EMBL/GenBank/DDBJ whole genome shotgun (WGS) entry which is preliminary data.</text>
</comment>
<dbReference type="RefSeq" id="WP_172168009.1">
    <property type="nucleotide sequence ID" value="NZ_WOEZ01000117.1"/>
</dbReference>
<dbReference type="PANTHER" id="PTHR43543">
    <property type="entry name" value="MALONIC SEMIALDEHYDE REDUCTASE RUTE-RELATED"/>
    <property type="match status" value="1"/>
</dbReference>
<reference evidence="2 3" key="1">
    <citation type="submission" date="2019-11" db="EMBL/GenBank/DDBJ databases">
        <title>Metabolism of dissolved organic matter in forest soils.</title>
        <authorList>
            <person name="Cyle K.T."/>
            <person name="Wilhelm R.C."/>
            <person name="Martinez C.E."/>
        </authorList>
    </citation>
    <scope>NUCLEOTIDE SEQUENCE [LARGE SCALE GENOMIC DNA]</scope>
    <source>
        <strain evidence="2 3">5N</strain>
    </source>
</reference>
<gene>
    <name evidence="2" type="ORF">GNZ13_21910</name>
</gene>
<evidence type="ECO:0000313" key="3">
    <source>
        <dbReference type="Proteomes" id="UP000655523"/>
    </source>
</evidence>
<feature type="domain" description="Nitroreductase" evidence="1">
    <location>
        <begin position="26"/>
        <end position="168"/>
    </location>
</feature>
<dbReference type="EC" id="1.1.1.298" evidence="2"/>
<keyword evidence="3" id="KW-1185">Reference proteome</keyword>
<protein>
    <submittedName>
        <fullName evidence="2">Malonic semialdehyde reductase</fullName>
        <ecNumber evidence="2">1.1.1.298</ecNumber>
    </submittedName>
</protein>
<dbReference type="InterPro" id="IPR000415">
    <property type="entry name" value="Nitroreductase-like"/>
</dbReference>
<proteinExistence type="predicted"/>
<name>A0A972NR89_9BURK</name>
<dbReference type="InterPro" id="IPR050461">
    <property type="entry name" value="Nitroreductase_HadB/RutE"/>
</dbReference>
<dbReference type="GO" id="GO:0035527">
    <property type="term" value="F:3-hydroxypropionate dehydrogenase (NADP+) activity"/>
    <property type="evidence" value="ECO:0007669"/>
    <property type="project" value="UniProtKB-EC"/>
</dbReference>
<dbReference type="Proteomes" id="UP000655523">
    <property type="component" value="Unassembled WGS sequence"/>
</dbReference>
<dbReference type="NCBIfam" id="NF003768">
    <property type="entry name" value="PRK05365.1"/>
    <property type="match status" value="1"/>
</dbReference>
<accession>A0A972NR89</accession>
<dbReference type="PANTHER" id="PTHR43543:SF1">
    <property type="entry name" value="MALONIC SEMIALDEHYDE REDUCTASE RUTE-RELATED"/>
    <property type="match status" value="1"/>
</dbReference>
<evidence type="ECO:0000259" key="1">
    <source>
        <dbReference type="Pfam" id="PF00881"/>
    </source>
</evidence>
<dbReference type="Gene3D" id="3.40.109.10">
    <property type="entry name" value="NADH Oxidase"/>
    <property type="match status" value="1"/>
</dbReference>